<evidence type="ECO:0000259" key="1">
    <source>
        <dbReference type="Pfam" id="PF07703"/>
    </source>
</evidence>
<dbReference type="Pfam" id="PF07703">
    <property type="entry name" value="A2M_BRD"/>
    <property type="match status" value="1"/>
</dbReference>
<evidence type="ECO:0000313" key="2">
    <source>
        <dbReference type="EMBL" id="GFO17479.1"/>
    </source>
</evidence>
<accession>A0AAV4BBH5</accession>
<reference evidence="2 3" key="1">
    <citation type="journal article" date="2021" name="Elife">
        <title>Chloroplast acquisition without the gene transfer in kleptoplastic sea slugs, Plakobranchus ocellatus.</title>
        <authorList>
            <person name="Maeda T."/>
            <person name="Takahashi S."/>
            <person name="Yoshida T."/>
            <person name="Shimamura S."/>
            <person name="Takaki Y."/>
            <person name="Nagai Y."/>
            <person name="Toyoda A."/>
            <person name="Suzuki Y."/>
            <person name="Arimoto A."/>
            <person name="Ishii H."/>
            <person name="Satoh N."/>
            <person name="Nishiyama T."/>
            <person name="Hasebe M."/>
            <person name="Maruyama T."/>
            <person name="Minagawa J."/>
            <person name="Obokata J."/>
            <person name="Shigenobu S."/>
        </authorList>
    </citation>
    <scope>NUCLEOTIDE SEQUENCE [LARGE SCALE GENOMIC DNA]</scope>
</reference>
<feature type="domain" description="Alpha-2-macroglobulin bait region" evidence="1">
    <location>
        <begin position="11"/>
        <end position="51"/>
    </location>
</feature>
<dbReference type="AlphaFoldDB" id="A0AAV4BBH5"/>
<keyword evidence="3" id="KW-1185">Reference proteome</keyword>
<sequence>MRVEHFAEPAEVKLEFKENWVRTGQQVDLKLKAAPGSICSVGVVDQDVAQLTPANIFDKIGEYTHPWYGPNSIIYGDDYGYCTEQIKKRKGIIKPGDERWQYSSEYVDSFQAFKMSGSLVMTDRHVETRPCRRFEDFKPPPEVPEEENFMDEETFPTSAFPENWLWTLHKVR</sequence>
<proteinExistence type="predicted"/>
<dbReference type="InterPro" id="IPR011625">
    <property type="entry name" value="A2M_N_BRD"/>
</dbReference>
<protein>
    <submittedName>
        <fullName evidence="2">Alpha-2-macroglobulin-like protein</fullName>
    </submittedName>
</protein>
<dbReference type="PANTHER" id="PTHR11412:SF171">
    <property type="entry name" value="PREGNANCY ZONE PROTEIN-LIKE PROTEIN"/>
    <property type="match status" value="1"/>
</dbReference>
<gene>
    <name evidence="2" type="ORF">PoB_004398400</name>
</gene>
<comment type="caution">
    <text evidence="2">The sequence shown here is derived from an EMBL/GenBank/DDBJ whole genome shotgun (WGS) entry which is preliminary data.</text>
</comment>
<evidence type="ECO:0000313" key="3">
    <source>
        <dbReference type="Proteomes" id="UP000735302"/>
    </source>
</evidence>
<name>A0AAV4BBH5_9GAST</name>
<dbReference type="EMBL" id="BLXT01004823">
    <property type="protein sequence ID" value="GFO17479.1"/>
    <property type="molecule type" value="Genomic_DNA"/>
</dbReference>
<organism evidence="2 3">
    <name type="scientific">Plakobranchus ocellatus</name>
    <dbReference type="NCBI Taxonomy" id="259542"/>
    <lineage>
        <taxon>Eukaryota</taxon>
        <taxon>Metazoa</taxon>
        <taxon>Spiralia</taxon>
        <taxon>Lophotrochozoa</taxon>
        <taxon>Mollusca</taxon>
        <taxon>Gastropoda</taxon>
        <taxon>Heterobranchia</taxon>
        <taxon>Euthyneura</taxon>
        <taxon>Panpulmonata</taxon>
        <taxon>Sacoglossa</taxon>
        <taxon>Placobranchoidea</taxon>
        <taxon>Plakobranchidae</taxon>
        <taxon>Plakobranchus</taxon>
    </lineage>
</organism>
<dbReference type="InterPro" id="IPR050473">
    <property type="entry name" value="A2M/Complement_sys"/>
</dbReference>
<dbReference type="Proteomes" id="UP000735302">
    <property type="component" value="Unassembled WGS sequence"/>
</dbReference>
<dbReference type="PANTHER" id="PTHR11412">
    <property type="entry name" value="MACROGLOBULIN / COMPLEMENT"/>
    <property type="match status" value="1"/>
</dbReference>